<name>A0A6A6Y614_9PEZI</name>
<sequence>MSPPTLTTIPSELRHQILRETLSLRIHWYGWYAVTPFTGVCKQFEADIAETLKSWLPTEETDVLVTCEAALEQLKSARKHFHQLAADSKRSWSSESLRTVRINALLPKFEDWNSLPGYVFKGMMELVRRLEDTHAKLTKFPYKLKHVKLDLTIPPEPLHIFENCWDGREHTFGGHFDHGWKYQKIVWTYVLERLRGWDNVRSKCKNGKQQYFFKRSRLGVEIVGTLPPSQLEVVAYGIDCETFEWLRGDTAAHQDAATQGSPTFLQKFLKEAIEIRGATDYMDTRGSMRASLMIKRREQWAQIRAEEEEEEG</sequence>
<dbReference type="AlphaFoldDB" id="A0A6A6Y614"/>
<reference evidence="1 3" key="1">
    <citation type="journal article" date="2020" name="Stud. Mycol.">
        <title>101 Dothideomycetes genomes: a test case for predicting lifestyles and emergence of pathogens.</title>
        <authorList>
            <person name="Haridas S."/>
            <person name="Albert R."/>
            <person name="Binder M."/>
            <person name="Bloem J."/>
            <person name="Labutti K."/>
            <person name="Salamov A."/>
            <person name="Andreopoulos B."/>
            <person name="Baker S."/>
            <person name="Barry K."/>
            <person name="Bills G."/>
            <person name="Bluhm B."/>
            <person name="Cannon C."/>
            <person name="Castanera R."/>
            <person name="Culley D."/>
            <person name="Daum C."/>
            <person name="Ezra D."/>
            <person name="Gonzalez J."/>
            <person name="Henrissat B."/>
            <person name="Kuo A."/>
            <person name="Liang C."/>
            <person name="Lipzen A."/>
            <person name="Lutzoni F."/>
            <person name="Magnuson J."/>
            <person name="Mondo S."/>
            <person name="Nolan M."/>
            <person name="Ohm R."/>
            <person name="Pangilinan J."/>
            <person name="Park H.-J."/>
            <person name="Ramirez L."/>
            <person name="Alfaro M."/>
            <person name="Sun H."/>
            <person name="Tritt A."/>
            <person name="Yoshinaga Y."/>
            <person name="Zwiers L.-H."/>
            <person name="Turgeon B."/>
            <person name="Goodwin S."/>
            <person name="Spatafora J."/>
            <person name="Crous P."/>
            <person name="Grigoriev I."/>
        </authorList>
    </citation>
    <scope>NUCLEOTIDE SEQUENCE</scope>
    <source>
        <strain evidence="1 3">CBS 304.34</strain>
    </source>
</reference>
<reference evidence="3" key="3">
    <citation type="submission" date="2025-04" db="UniProtKB">
        <authorList>
            <consortium name="RefSeq"/>
        </authorList>
    </citation>
    <scope>IDENTIFICATION</scope>
    <source>
        <strain evidence="3">CBS 304.34</strain>
    </source>
</reference>
<organism evidence="1">
    <name type="scientific">Mytilinidion resinicola</name>
    <dbReference type="NCBI Taxonomy" id="574789"/>
    <lineage>
        <taxon>Eukaryota</taxon>
        <taxon>Fungi</taxon>
        <taxon>Dikarya</taxon>
        <taxon>Ascomycota</taxon>
        <taxon>Pezizomycotina</taxon>
        <taxon>Dothideomycetes</taxon>
        <taxon>Pleosporomycetidae</taxon>
        <taxon>Mytilinidiales</taxon>
        <taxon>Mytilinidiaceae</taxon>
        <taxon>Mytilinidion</taxon>
    </lineage>
</organism>
<proteinExistence type="predicted"/>
<evidence type="ECO:0000313" key="3">
    <source>
        <dbReference type="RefSeq" id="XP_033571220.1"/>
    </source>
</evidence>
<dbReference type="RefSeq" id="XP_033571220.1">
    <property type="nucleotide sequence ID" value="XM_033726068.1"/>
</dbReference>
<dbReference type="Proteomes" id="UP000504636">
    <property type="component" value="Unplaced"/>
</dbReference>
<dbReference type="EMBL" id="MU003714">
    <property type="protein sequence ID" value="KAF2804256.1"/>
    <property type="molecule type" value="Genomic_DNA"/>
</dbReference>
<evidence type="ECO:0000313" key="2">
    <source>
        <dbReference type="Proteomes" id="UP000504636"/>
    </source>
</evidence>
<dbReference type="GeneID" id="54466961"/>
<reference evidence="3" key="2">
    <citation type="submission" date="2020-04" db="EMBL/GenBank/DDBJ databases">
        <authorList>
            <consortium name="NCBI Genome Project"/>
        </authorList>
    </citation>
    <scope>NUCLEOTIDE SEQUENCE</scope>
    <source>
        <strain evidence="3">CBS 304.34</strain>
    </source>
</reference>
<evidence type="ECO:0000313" key="1">
    <source>
        <dbReference type="EMBL" id="KAF2804256.1"/>
    </source>
</evidence>
<keyword evidence="2" id="KW-1185">Reference proteome</keyword>
<accession>A0A6A6Y614</accession>
<gene>
    <name evidence="1 3" type="ORF">BDZ99DRAFT_525851</name>
</gene>
<protein>
    <submittedName>
        <fullName evidence="1 3">Uncharacterized protein</fullName>
    </submittedName>
</protein>